<accession>A0A3B1AJS8</accession>
<proteinExistence type="predicted"/>
<dbReference type="InterPro" id="IPR010239">
    <property type="entry name" value="CHP02001"/>
</dbReference>
<organism evidence="1">
    <name type="scientific">hydrothermal vent metagenome</name>
    <dbReference type="NCBI Taxonomy" id="652676"/>
    <lineage>
        <taxon>unclassified sequences</taxon>
        <taxon>metagenomes</taxon>
        <taxon>ecological metagenomes</taxon>
    </lineage>
</organism>
<reference evidence="1" key="1">
    <citation type="submission" date="2018-06" db="EMBL/GenBank/DDBJ databases">
        <authorList>
            <person name="Zhirakovskaya E."/>
        </authorList>
    </citation>
    <scope>NUCLEOTIDE SEQUENCE</scope>
</reference>
<sequence>MKIKTIIATSVAAVSLLASSAAFAGNFTGNAAMNSNYLYRGQTQSADLSTVSGGIDWSDPSGVYLGGWTSSLGGNDYELDLYGGYGFTVDKFDLDVGFINYRYPVTGDAPSNLSEAYVNASMLNYTAGIAITLSKDGTEKDNDIYLYGKGEFELKQDLNLTVTVGSYNFDDSATEDYFHVQAALSKGDFTFAVDKNDDTSGVGKDAMRLTVSYGKSIDF</sequence>
<dbReference type="EMBL" id="UOFS01000043">
    <property type="protein sequence ID" value="VAX00273.1"/>
    <property type="molecule type" value="Genomic_DNA"/>
</dbReference>
<dbReference type="AlphaFoldDB" id="A0A3B1AJS8"/>
<dbReference type="NCBIfam" id="TIGR02001">
    <property type="entry name" value="gcw_chp"/>
    <property type="match status" value="1"/>
</dbReference>
<name>A0A3B1AJS8_9ZZZZ</name>
<gene>
    <name evidence="1" type="ORF">MNBD_GAMMA22-85</name>
</gene>
<dbReference type="Pfam" id="PF09694">
    <property type="entry name" value="Gcw_chp"/>
    <property type="match status" value="1"/>
</dbReference>
<protein>
    <recommendedName>
        <fullName evidence="2">Outer membrane protein beta-barrel domain-containing protein</fullName>
    </recommendedName>
</protein>
<evidence type="ECO:0000313" key="1">
    <source>
        <dbReference type="EMBL" id="VAX00273.1"/>
    </source>
</evidence>
<evidence type="ECO:0008006" key="2">
    <source>
        <dbReference type="Google" id="ProtNLM"/>
    </source>
</evidence>